<dbReference type="EMBL" id="KN818276">
    <property type="protein sequence ID" value="KIL62045.1"/>
    <property type="molecule type" value="Genomic_DNA"/>
</dbReference>
<dbReference type="HOGENOM" id="CLU_2704326_0_0_1"/>
<proteinExistence type="predicted"/>
<accession>A0A0C2SG42</accession>
<gene>
    <name evidence="1" type="ORF">M378DRAFT_166199</name>
</gene>
<dbReference type="InParanoid" id="A0A0C2SG42"/>
<evidence type="ECO:0000313" key="2">
    <source>
        <dbReference type="Proteomes" id="UP000054549"/>
    </source>
</evidence>
<sequence length="73" mass="7972">MVEASNPVLELRGGCGEGGGGTRSLCQLFLLGNRSEATKADIRSNDMTQTMTNRTTRCTDRCEYQCLRKGRGV</sequence>
<organism evidence="1 2">
    <name type="scientific">Amanita muscaria (strain Koide BX008)</name>
    <dbReference type="NCBI Taxonomy" id="946122"/>
    <lineage>
        <taxon>Eukaryota</taxon>
        <taxon>Fungi</taxon>
        <taxon>Dikarya</taxon>
        <taxon>Basidiomycota</taxon>
        <taxon>Agaricomycotina</taxon>
        <taxon>Agaricomycetes</taxon>
        <taxon>Agaricomycetidae</taxon>
        <taxon>Agaricales</taxon>
        <taxon>Pluteineae</taxon>
        <taxon>Amanitaceae</taxon>
        <taxon>Amanita</taxon>
    </lineage>
</organism>
<dbReference type="Proteomes" id="UP000054549">
    <property type="component" value="Unassembled WGS sequence"/>
</dbReference>
<evidence type="ECO:0000313" key="1">
    <source>
        <dbReference type="EMBL" id="KIL62045.1"/>
    </source>
</evidence>
<reference evidence="1 2" key="1">
    <citation type="submission" date="2014-04" db="EMBL/GenBank/DDBJ databases">
        <title>Evolutionary Origins and Diversification of the Mycorrhizal Mutualists.</title>
        <authorList>
            <consortium name="DOE Joint Genome Institute"/>
            <consortium name="Mycorrhizal Genomics Consortium"/>
            <person name="Kohler A."/>
            <person name="Kuo A."/>
            <person name="Nagy L.G."/>
            <person name="Floudas D."/>
            <person name="Copeland A."/>
            <person name="Barry K.W."/>
            <person name="Cichocki N."/>
            <person name="Veneault-Fourrey C."/>
            <person name="LaButti K."/>
            <person name="Lindquist E.A."/>
            <person name="Lipzen A."/>
            <person name="Lundell T."/>
            <person name="Morin E."/>
            <person name="Murat C."/>
            <person name="Riley R."/>
            <person name="Ohm R."/>
            <person name="Sun H."/>
            <person name="Tunlid A."/>
            <person name="Henrissat B."/>
            <person name="Grigoriev I.V."/>
            <person name="Hibbett D.S."/>
            <person name="Martin F."/>
        </authorList>
    </citation>
    <scope>NUCLEOTIDE SEQUENCE [LARGE SCALE GENOMIC DNA]</scope>
    <source>
        <strain evidence="1 2">Koide BX008</strain>
    </source>
</reference>
<name>A0A0C2SG42_AMAMK</name>
<dbReference type="AlphaFoldDB" id="A0A0C2SG42"/>
<protein>
    <submittedName>
        <fullName evidence="1">Uncharacterized protein</fullName>
    </submittedName>
</protein>
<keyword evidence="2" id="KW-1185">Reference proteome</keyword>